<dbReference type="SUPFAM" id="SSF46689">
    <property type="entry name" value="Homeodomain-like"/>
    <property type="match status" value="1"/>
</dbReference>
<dbReference type="GO" id="GO:0005634">
    <property type="term" value="C:nucleus"/>
    <property type="evidence" value="ECO:0007669"/>
    <property type="project" value="TreeGrafter"/>
</dbReference>
<sequence>MPATYQQILDAIRRVEAGESKAAVVRSSAVSRATLFHYIKMKKDTGAISINKRGPHQALPSSIEQDLVAWIAAMQRRGMPVERGEVIHKANSILAVYHGVPRNVTRGWYHKFCVRNPIIADRVAQKLSKSRNAVNKEGIIHYFNALIKGTLGFSCTAADVYNMDETSFKTKSQNKKVVAIRGSKNVWYEENTPPYHLTIVVAAASDGTLVPPAFILPGQSCESTILDECPVDDALVTTAPKAFMNSAIFNNWLITFGEWKLRCRAARPAVLVLDNCPSHHGVDSEMICEAYGIVLVYLPANATHLLQPLDVAIFRTFKRDIKTAVTTYLRAANTDTLPRSNAISIAGTAFNKLISHDFQYGGVCNAGGMFKNGFRTCGAWPLSLPAMLKRLDLQSKNCVNSDLGAAAWIRTQEYARENVITVPARTPKKARKRVVTDGDLFTKEGLHTNASKPTRKPNVKRKKSN</sequence>
<dbReference type="InterPro" id="IPR036397">
    <property type="entry name" value="RNaseH_sf"/>
</dbReference>
<dbReference type="VEuPathDB" id="FungiDB:H257_13067"/>
<organism evidence="5 6">
    <name type="scientific">Aphanomyces astaci</name>
    <name type="common">Crayfish plague agent</name>
    <dbReference type="NCBI Taxonomy" id="112090"/>
    <lineage>
        <taxon>Eukaryota</taxon>
        <taxon>Sar</taxon>
        <taxon>Stramenopiles</taxon>
        <taxon>Oomycota</taxon>
        <taxon>Saprolegniomycetes</taxon>
        <taxon>Saprolegniales</taxon>
        <taxon>Verrucalvaceae</taxon>
        <taxon>Aphanomyces</taxon>
    </lineage>
</organism>
<comment type="caution">
    <text evidence="5">The sequence shown here is derived from an EMBL/GenBank/DDBJ whole genome shotgun (WGS) entry which is preliminary data.</text>
</comment>
<dbReference type="PROSITE" id="PS51253">
    <property type="entry name" value="HTH_CENPB"/>
    <property type="match status" value="1"/>
</dbReference>
<dbReference type="InterPro" id="IPR004875">
    <property type="entry name" value="DDE_SF_endonuclease_dom"/>
</dbReference>
<dbReference type="InterPro" id="IPR050863">
    <property type="entry name" value="CenT-Element_Derived"/>
</dbReference>
<gene>
    <name evidence="5" type="ORF">AaE_013720</name>
</gene>
<dbReference type="Gene3D" id="1.10.10.10">
    <property type="entry name" value="Winged helix-like DNA-binding domain superfamily/Winged helix DNA-binding domain"/>
    <property type="match status" value="1"/>
</dbReference>
<evidence type="ECO:0000259" key="4">
    <source>
        <dbReference type="PROSITE" id="PS51253"/>
    </source>
</evidence>
<reference evidence="5 6" key="1">
    <citation type="submission" date="2019-06" db="EMBL/GenBank/DDBJ databases">
        <title>Genomics analysis of Aphanomyces spp. identifies a new class of oomycete effector associated with host adaptation.</title>
        <authorList>
            <person name="Gaulin E."/>
        </authorList>
    </citation>
    <scope>NUCLEOTIDE SEQUENCE [LARGE SCALE GENOMIC DNA]</scope>
    <source>
        <strain evidence="5 6">E</strain>
    </source>
</reference>
<dbReference type="Proteomes" id="UP000469452">
    <property type="component" value="Unassembled WGS sequence"/>
</dbReference>
<dbReference type="InterPro" id="IPR009057">
    <property type="entry name" value="Homeodomain-like_sf"/>
</dbReference>
<accession>A0A6A4Z9V8</accession>
<dbReference type="Gene3D" id="3.30.420.10">
    <property type="entry name" value="Ribonuclease H-like superfamily/Ribonuclease H"/>
    <property type="match status" value="1"/>
</dbReference>
<dbReference type="Pfam" id="PF03221">
    <property type="entry name" value="HTH_Tnp_Tc5"/>
    <property type="match status" value="1"/>
</dbReference>
<comment type="similarity">
    <text evidence="1">Belongs to the tigger transposable element derived protein family.</text>
</comment>
<feature type="domain" description="HTH CENPB-type" evidence="4">
    <location>
        <begin position="51"/>
        <end position="122"/>
    </location>
</feature>
<protein>
    <recommendedName>
        <fullName evidence="4">HTH CENPB-type domain-containing protein</fullName>
    </recommendedName>
</protein>
<keyword evidence="2" id="KW-0238">DNA-binding</keyword>
<feature type="compositionally biased region" description="Basic residues" evidence="3">
    <location>
        <begin position="453"/>
        <end position="465"/>
    </location>
</feature>
<dbReference type="PANTHER" id="PTHR19303:SF57">
    <property type="entry name" value="HTH CENPB-TYPE DOMAIN-CONTAINING PROTEIN"/>
    <property type="match status" value="1"/>
</dbReference>
<name>A0A6A4Z9V8_APHAT</name>
<evidence type="ECO:0000256" key="1">
    <source>
        <dbReference type="ARBA" id="ARBA00010881"/>
    </source>
</evidence>
<feature type="region of interest" description="Disordered" evidence="3">
    <location>
        <begin position="442"/>
        <end position="465"/>
    </location>
</feature>
<proteinExistence type="inferred from homology"/>
<dbReference type="EMBL" id="VJMI01019496">
    <property type="protein sequence ID" value="KAF0707213.1"/>
    <property type="molecule type" value="Genomic_DNA"/>
</dbReference>
<evidence type="ECO:0000313" key="6">
    <source>
        <dbReference type="Proteomes" id="UP000469452"/>
    </source>
</evidence>
<evidence type="ECO:0000313" key="5">
    <source>
        <dbReference type="EMBL" id="KAF0707213.1"/>
    </source>
</evidence>
<dbReference type="InterPro" id="IPR036388">
    <property type="entry name" value="WH-like_DNA-bd_sf"/>
</dbReference>
<dbReference type="InterPro" id="IPR006600">
    <property type="entry name" value="HTH_CenpB_DNA-bd_dom"/>
</dbReference>
<dbReference type="Gene3D" id="1.10.10.60">
    <property type="entry name" value="Homeodomain-like"/>
    <property type="match status" value="1"/>
</dbReference>
<evidence type="ECO:0000256" key="3">
    <source>
        <dbReference type="SAM" id="MobiDB-lite"/>
    </source>
</evidence>
<dbReference type="Pfam" id="PF03184">
    <property type="entry name" value="DDE_1"/>
    <property type="match status" value="1"/>
</dbReference>
<dbReference type="GO" id="GO:0003677">
    <property type="term" value="F:DNA binding"/>
    <property type="evidence" value="ECO:0007669"/>
    <property type="project" value="UniProtKB-KW"/>
</dbReference>
<evidence type="ECO:0000256" key="2">
    <source>
        <dbReference type="ARBA" id="ARBA00023125"/>
    </source>
</evidence>
<dbReference type="AlphaFoldDB" id="A0A6A4Z9V8"/>
<dbReference type="PANTHER" id="PTHR19303">
    <property type="entry name" value="TRANSPOSON"/>
    <property type="match status" value="1"/>
</dbReference>